<dbReference type="SUPFAM" id="SSF52540">
    <property type="entry name" value="P-loop containing nucleoside triphosphate hydrolases"/>
    <property type="match status" value="1"/>
</dbReference>
<comment type="caution">
    <text evidence="9">The sequence shown here is derived from an EMBL/GenBank/DDBJ whole genome shotgun (WGS) entry which is preliminary data.</text>
</comment>
<dbReference type="InterPro" id="IPR017871">
    <property type="entry name" value="ABC_transporter-like_CS"/>
</dbReference>
<evidence type="ECO:0000256" key="2">
    <source>
        <dbReference type="ARBA" id="ARBA00005417"/>
    </source>
</evidence>
<reference evidence="9" key="1">
    <citation type="submission" date="2021-04" db="EMBL/GenBank/DDBJ databases">
        <title>Genome based classification of Actinospica acidithermotolerans sp. nov., an actinobacterium isolated from an Indonesian hot spring.</title>
        <authorList>
            <person name="Kusuma A.B."/>
            <person name="Putra K.E."/>
            <person name="Nafisah S."/>
            <person name="Loh J."/>
            <person name="Nouioui I."/>
            <person name="Goodfellow M."/>
        </authorList>
    </citation>
    <scope>NUCLEOTIDE SEQUENCE</scope>
    <source>
        <strain evidence="9">CSCA 57</strain>
    </source>
</reference>
<feature type="domain" description="ABC transporter" evidence="8">
    <location>
        <begin position="52"/>
        <end position="306"/>
    </location>
</feature>
<evidence type="ECO:0000259" key="8">
    <source>
        <dbReference type="PROSITE" id="PS50893"/>
    </source>
</evidence>
<dbReference type="EMBL" id="JAGSOG010000153">
    <property type="protein sequence ID" value="MBR7836659.1"/>
    <property type="molecule type" value="Genomic_DNA"/>
</dbReference>
<keyword evidence="10" id="KW-1185">Reference proteome</keyword>
<evidence type="ECO:0000256" key="1">
    <source>
        <dbReference type="ARBA" id="ARBA00004202"/>
    </source>
</evidence>
<proteinExistence type="inferred from homology"/>
<name>A0A941EZ00_9ACTN</name>
<accession>A0A941EZ00</accession>
<dbReference type="PANTHER" id="PTHR43297:SF2">
    <property type="entry name" value="DIPEPTIDE TRANSPORT ATP-BINDING PROTEIN DPPD"/>
    <property type="match status" value="1"/>
</dbReference>
<dbReference type="PROSITE" id="PS00211">
    <property type="entry name" value="ABC_TRANSPORTER_1"/>
    <property type="match status" value="1"/>
</dbReference>
<dbReference type="Gene3D" id="3.40.50.300">
    <property type="entry name" value="P-loop containing nucleotide triphosphate hydrolases"/>
    <property type="match status" value="1"/>
</dbReference>
<dbReference type="InterPro" id="IPR050388">
    <property type="entry name" value="ABC_Ni/Peptide_Import"/>
</dbReference>
<protein>
    <submittedName>
        <fullName evidence="9">ABC transporter ATP-binding protein</fullName>
    </submittedName>
</protein>
<dbReference type="InterPro" id="IPR003593">
    <property type="entry name" value="AAA+_ATPase"/>
</dbReference>
<comment type="similarity">
    <text evidence="2">Belongs to the ABC transporter superfamily.</text>
</comment>
<sequence length="328" mass="33745">MLVAGALNALADAVRDAGSAGAPGTLAVDQAAEAQAEDGQSAETVPAADPVLRVAGLRVSVHGGRAEAVHGVSFEVGRGEIVGLVGESGSGKTLTCRSVTGLLAPGCARSGGSVELLGGADTEPVDLTALDRAGWNAVRGPRIGIVFQDPASYLNPSIPVGRQLVEALRAHTELSKAQARARALELFGSVGLREPETVYAQYPHELSGGMAQRVLIAIAISGDPELLIADEATSALDVLVQAEVLDLLRSLVRERGLALLLVTHDLGVVAELCDRVLVFDAGRIVEQGSAAQVVGAPAHPRTKRLLDAALVWQPGFEDVHSELIGAAS</sequence>
<keyword evidence="3" id="KW-0813">Transport</keyword>
<keyword evidence="6 9" id="KW-0067">ATP-binding</keyword>
<keyword evidence="7" id="KW-0472">Membrane</keyword>
<keyword evidence="4" id="KW-1003">Cell membrane</keyword>
<organism evidence="9 10">
    <name type="scientific">Actinospica durhamensis</name>
    <dbReference type="NCBI Taxonomy" id="1508375"/>
    <lineage>
        <taxon>Bacteria</taxon>
        <taxon>Bacillati</taxon>
        <taxon>Actinomycetota</taxon>
        <taxon>Actinomycetes</taxon>
        <taxon>Catenulisporales</taxon>
        <taxon>Actinospicaceae</taxon>
        <taxon>Actinospica</taxon>
    </lineage>
</organism>
<gene>
    <name evidence="9" type="ORF">KDL01_25490</name>
</gene>
<dbReference type="GO" id="GO:0005886">
    <property type="term" value="C:plasma membrane"/>
    <property type="evidence" value="ECO:0007669"/>
    <property type="project" value="UniProtKB-SubCell"/>
</dbReference>
<dbReference type="CDD" id="cd03257">
    <property type="entry name" value="ABC_NikE_OppD_transporters"/>
    <property type="match status" value="1"/>
</dbReference>
<dbReference type="AlphaFoldDB" id="A0A941EZ00"/>
<evidence type="ECO:0000313" key="10">
    <source>
        <dbReference type="Proteomes" id="UP000675781"/>
    </source>
</evidence>
<dbReference type="GO" id="GO:0005524">
    <property type="term" value="F:ATP binding"/>
    <property type="evidence" value="ECO:0007669"/>
    <property type="project" value="UniProtKB-KW"/>
</dbReference>
<dbReference type="PANTHER" id="PTHR43297">
    <property type="entry name" value="OLIGOPEPTIDE TRANSPORT ATP-BINDING PROTEIN APPD"/>
    <property type="match status" value="1"/>
</dbReference>
<dbReference type="GO" id="GO:0016887">
    <property type="term" value="F:ATP hydrolysis activity"/>
    <property type="evidence" value="ECO:0007669"/>
    <property type="project" value="InterPro"/>
</dbReference>
<dbReference type="PROSITE" id="PS50893">
    <property type="entry name" value="ABC_TRANSPORTER_2"/>
    <property type="match status" value="1"/>
</dbReference>
<evidence type="ECO:0000256" key="4">
    <source>
        <dbReference type="ARBA" id="ARBA00022475"/>
    </source>
</evidence>
<dbReference type="InterPro" id="IPR027417">
    <property type="entry name" value="P-loop_NTPase"/>
</dbReference>
<evidence type="ECO:0000256" key="5">
    <source>
        <dbReference type="ARBA" id="ARBA00022741"/>
    </source>
</evidence>
<dbReference type="Proteomes" id="UP000675781">
    <property type="component" value="Unassembled WGS sequence"/>
</dbReference>
<dbReference type="Pfam" id="PF00005">
    <property type="entry name" value="ABC_tran"/>
    <property type="match status" value="1"/>
</dbReference>
<evidence type="ECO:0000256" key="7">
    <source>
        <dbReference type="ARBA" id="ARBA00023136"/>
    </source>
</evidence>
<keyword evidence="5" id="KW-0547">Nucleotide-binding</keyword>
<dbReference type="SMART" id="SM00382">
    <property type="entry name" value="AAA"/>
    <property type="match status" value="1"/>
</dbReference>
<dbReference type="InterPro" id="IPR003439">
    <property type="entry name" value="ABC_transporter-like_ATP-bd"/>
</dbReference>
<comment type="subcellular location">
    <subcellularLocation>
        <location evidence="1">Cell membrane</location>
        <topology evidence="1">Peripheral membrane protein</topology>
    </subcellularLocation>
</comment>
<evidence type="ECO:0000256" key="3">
    <source>
        <dbReference type="ARBA" id="ARBA00022448"/>
    </source>
</evidence>
<evidence type="ECO:0000313" key="9">
    <source>
        <dbReference type="EMBL" id="MBR7836659.1"/>
    </source>
</evidence>
<evidence type="ECO:0000256" key="6">
    <source>
        <dbReference type="ARBA" id="ARBA00022840"/>
    </source>
</evidence>